<evidence type="ECO:0000256" key="1">
    <source>
        <dbReference type="ARBA" id="ARBA00001947"/>
    </source>
</evidence>
<keyword evidence="4" id="KW-0862">Zinc</keyword>
<evidence type="ECO:0000313" key="7">
    <source>
        <dbReference type="Proteomes" id="UP000658278"/>
    </source>
</evidence>
<dbReference type="CDD" id="cd06262">
    <property type="entry name" value="metallo-hydrolase-like_MBL-fold"/>
    <property type="match status" value="1"/>
</dbReference>
<dbReference type="GO" id="GO:0046872">
    <property type="term" value="F:metal ion binding"/>
    <property type="evidence" value="ECO:0007669"/>
    <property type="project" value="UniProtKB-KW"/>
</dbReference>
<name>A0A934REX3_9BACT</name>
<feature type="domain" description="Metallo-beta-lactamase" evidence="5">
    <location>
        <begin position="13"/>
        <end position="187"/>
    </location>
</feature>
<keyword evidence="2" id="KW-0479">Metal-binding</keyword>
<dbReference type="InterPro" id="IPR036866">
    <property type="entry name" value="RibonucZ/Hydroxyglut_hydro"/>
</dbReference>
<evidence type="ECO:0000256" key="2">
    <source>
        <dbReference type="ARBA" id="ARBA00022723"/>
    </source>
</evidence>
<dbReference type="EMBL" id="JAENII010000010">
    <property type="protein sequence ID" value="MBK1827934.1"/>
    <property type="molecule type" value="Genomic_DNA"/>
</dbReference>
<comment type="cofactor">
    <cofactor evidence="1">
        <name>Zn(2+)</name>
        <dbReference type="ChEBI" id="CHEBI:29105"/>
    </cofactor>
</comment>
<evidence type="ECO:0000313" key="6">
    <source>
        <dbReference type="EMBL" id="MBK1827934.1"/>
    </source>
</evidence>
<evidence type="ECO:0000256" key="3">
    <source>
        <dbReference type="ARBA" id="ARBA00022801"/>
    </source>
</evidence>
<dbReference type="GO" id="GO:0016787">
    <property type="term" value="F:hydrolase activity"/>
    <property type="evidence" value="ECO:0007669"/>
    <property type="project" value="UniProtKB-KW"/>
</dbReference>
<organism evidence="6 7">
    <name type="scientific">Haloferula rosea</name>
    <dbReference type="NCBI Taxonomy" id="490093"/>
    <lineage>
        <taxon>Bacteria</taxon>
        <taxon>Pseudomonadati</taxon>
        <taxon>Verrucomicrobiota</taxon>
        <taxon>Verrucomicrobiia</taxon>
        <taxon>Verrucomicrobiales</taxon>
        <taxon>Verrucomicrobiaceae</taxon>
        <taxon>Haloferula</taxon>
    </lineage>
</organism>
<dbReference type="InterPro" id="IPR001279">
    <property type="entry name" value="Metallo-B-lactamas"/>
</dbReference>
<reference evidence="6" key="1">
    <citation type="submission" date="2021-01" db="EMBL/GenBank/DDBJ databases">
        <title>Modified the classification status of verrucomicrobia.</title>
        <authorList>
            <person name="Feng X."/>
        </authorList>
    </citation>
    <scope>NUCLEOTIDE SEQUENCE</scope>
    <source>
        <strain evidence="6">KCTC 22201</strain>
    </source>
</reference>
<dbReference type="InterPro" id="IPR051453">
    <property type="entry name" value="MBL_Glyoxalase_II"/>
</dbReference>
<sequence>MDDIQRFEGGFLLTNSYLIPTPNGGQIMIDAPADADKWLEQLGITPTALILTHQHFDHVLSAHRIAAMGVPIYAWNAFDRGLLLEEVVREWGMPFDVVEYPVEHVLEGQNSLEVDGLGFSLSHLPGHSPDSVIIHQKEARALFAGDTLFAGSTGRADLPGGDPELLYRGIREKIYTLDPDTRVLPGHGPETEVGVEAASNPVIRAV</sequence>
<gene>
    <name evidence="6" type="ORF">JIN81_12960</name>
</gene>
<dbReference type="PANTHER" id="PTHR46233:SF3">
    <property type="entry name" value="HYDROXYACYLGLUTATHIONE HYDROLASE GLOC"/>
    <property type="match status" value="1"/>
</dbReference>
<dbReference type="PANTHER" id="PTHR46233">
    <property type="entry name" value="HYDROXYACYLGLUTATHIONE HYDROLASE GLOC"/>
    <property type="match status" value="1"/>
</dbReference>
<proteinExistence type="predicted"/>
<comment type="caution">
    <text evidence="6">The sequence shown here is derived from an EMBL/GenBank/DDBJ whole genome shotgun (WGS) entry which is preliminary data.</text>
</comment>
<dbReference type="SUPFAM" id="SSF56281">
    <property type="entry name" value="Metallo-hydrolase/oxidoreductase"/>
    <property type="match status" value="1"/>
</dbReference>
<accession>A0A934REX3</accession>
<dbReference type="Proteomes" id="UP000658278">
    <property type="component" value="Unassembled WGS sequence"/>
</dbReference>
<protein>
    <submittedName>
        <fullName evidence="6">MBL fold metallo-hydrolase</fullName>
    </submittedName>
</protein>
<keyword evidence="7" id="KW-1185">Reference proteome</keyword>
<keyword evidence="3" id="KW-0378">Hydrolase</keyword>
<dbReference type="AlphaFoldDB" id="A0A934REX3"/>
<dbReference type="SMART" id="SM00849">
    <property type="entry name" value="Lactamase_B"/>
    <property type="match status" value="1"/>
</dbReference>
<dbReference type="RefSeq" id="WP_200280306.1">
    <property type="nucleotide sequence ID" value="NZ_JAENII010000010.1"/>
</dbReference>
<evidence type="ECO:0000256" key="4">
    <source>
        <dbReference type="ARBA" id="ARBA00022833"/>
    </source>
</evidence>
<dbReference type="Pfam" id="PF00753">
    <property type="entry name" value="Lactamase_B"/>
    <property type="match status" value="1"/>
</dbReference>
<dbReference type="Gene3D" id="3.60.15.10">
    <property type="entry name" value="Ribonuclease Z/Hydroxyacylglutathione hydrolase-like"/>
    <property type="match status" value="1"/>
</dbReference>
<evidence type="ECO:0000259" key="5">
    <source>
        <dbReference type="SMART" id="SM00849"/>
    </source>
</evidence>